<keyword evidence="4" id="KW-0804">Transcription</keyword>
<reference evidence="8" key="1">
    <citation type="submission" date="2020-02" db="EMBL/GenBank/DDBJ databases">
        <authorList>
            <person name="Palmer J.M."/>
        </authorList>
    </citation>
    <scope>NUCLEOTIDE SEQUENCE</scope>
    <source>
        <strain evidence="8">EPUS1.4</strain>
        <tissue evidence="8">Thallus</tissue>
    </source>
</reference>
<comment type="subcellular location">
    <subcellularLocation>
        <location evidence="1">Nucleus</location>
    </subcellularLocation>
</comment>
<dbReference type="InterPro" id="IPR001138">
    <property type="entry name" value="Zn2Cys6_DnaBD"/>
</dbReference>
<evidence type="ECO:0000313" key="9">
    <source>
        <dbReference type="Proteomes" id="UP000606974"/>
    </source>
</evidence>
<dbReference type="Pfam" id="PF00172">
    <property type="entry name" value="Zn_clus"/>
    <property type="match status" value="1"/>
</dbReference>
<keyword evidence="3" id="KW-0238">DNA-binding</keyword>
<feature type="compositionally biased region" description="Low complexity" evidence="6">
    <location>
        <begin position="56"/>
        <end position="65"/>
    </location>
</feature>
<dbReference type="GO" id="GO:0000981">
    <property type="term" value="F:DNA-binding transcription factor activity, RNA polymerase II-specific"/>
    <property type="evidence" value="ECO:0007669"/>
    <property type="project" value="InterPro"/>
</dbReference>
<accession>A0A8H7AVM3</accession>
<evidence type="ECO:0000313" key="8">
    <source>
        <dbReference type="EMBL" id="KAF7513757.1"/>
    </source>
</evidence>
<evidence type="ECO:0000256" key="5">
    <source>
        <dbReference type="ARBA" id="ARBA00023242"/>
    </source>
</evidence>
<dbReference type="PANTHER" id="PTHR37534:SF43">
    <property type="entry name" value="FINGER DOMAIN PROTEIN, PUTATIVE (AFU_ORTHOLOGUE AFUA_1G01850)-RELATED"/>
    <property type="match status" value="1"/>
</dbReference>
<keyword evidence="5" id="KW-0539">Nucleus</keyword>
<evidence type="ECO:0000256" key="6">
    <source>
        <dbReference type="SAM" id="MobiDB-lite"/>
    </source>
</evidence>
<evidence type="ECO:0000256" key="2">
    <source>
        <dbReference type="ARBA" id="ARBA00023015"/>
    </source>
</evidence>
<dbReference type="Pfam" id="PF11951">
    <property type="entry name" value="Fungal_trans_2"/>
    <property type="match status" value="1"/>
</dbReference>
<dbReference type="GO" id="GO:0008270">
    <property type="term" value="F:zinc ion binding"/>
    <property type="evidence" value="ECO:0007669"/>
    <property type="project" value="InterPro"/>
</dbReference>
<protein>
    <recommendedName>
        <fullName evidence="7">Zn(2)-C6 fungal-type domain-containing protein</fullName>
    </recommendedName>
</protein>
<dbReference type="CDD" id="cd00067">
    <property type="entry name" value="GAL4"/>
    <property type="match status" value="1"/>
</dbReference>
<name>A0A8H7AVM3_9EURO</name>
<dbReference type="PROSITE" id="PS00463">
    <property type="entry name" value="ZN2_CY6_FUNGAL_1"/>
    <property type="match status" value="1"/>
</dbReference>
<feature type="region of interest" description="Disordered" evidence="6">
    <location>
        <begin position="56"/>
        <end position="75"/>
    </location>
</feature>
<dbReference type="PROSITE" id="PS50048">
    <property type="entry name" value="ZN2_CY6_FUNGAL_2"/>
    <property type="match status" value="1"/>
</dbReference>
<comment type="caution">
    <text evidence="8">The sequence shown here is derived from an EMBL/GenBank/DDBJ whole genome shotgun (WGS) entry which is preliminary data.</text>
</comment>
<evidence type="ECO:0000256" key="3">
    <source>
        <dbReference type="ARBA" id="ARBA00023125"/>
    </source>
</evidence>
<dbReference type="Gene3D" id="4.10.240.10">
    <property type="entry name" value="Zn(2)-C6 fungal-type DNA-binding domain"/>
    <property type="match status" value="1"/>
</dbReference>
<dbReference type="GO" id="GO:0005634">
    <property type="term" value="C:nucleus"/>
    <property type="evidence" value="ECO:0007669"/>
    <property type="project" value="UniProtKB-SubCell"/>
</dbReference>
<proteinExistence type="predicted"/>
<dbReference type="EMBL" id="JAACFV010000004">
    <property type="protein sequence ID" value="KAF7513757.1"/>
    <property type="molecule type" value="Genomic_DNA"/>
</dbReference>
<feature type="region of interest" description="Disordered" evidence="6">
    <location>
        <begin position="196"/>
        <end position="224"/>
    </location>
</feature>
<evidence type="ECO:0000256" key="4">
    <source>
        <dbReference type="ARBA" id="ARBA00023163"/>
    </source>
</evidence>
<dbReference type="SUPFAM" id="SSF57701">
    <property type="entry name" value="Zn2/Cys6 DNA-binding domain"/>
    <property type="match status" value="1"/>
</dbReference>
<feature type="domain" description="Zn(2)-C6 fungal-type" evidence="7">
    <location>
        <begin position="19"/>
        <end position="49"/>
    </location>
</feature>
<evidence type="ECO:0000256" key="1">
    <source>
        <dbReference type="ARBA" id="ARBA00004123"/>
    </source>
</evidence>
<dbReference type="OrthoDB" id="5229455at2759"/>
<dbReference type="GO" id="GO:0045944">
    <property type="term" value="P:positive regulation of transcription by RNA polymerase II"/>
    <property type="evidence" value="ECO:0007669"/>
    <property type="project" value="TreeGrafter"/>
</dbReference>
<dbReference type="PANTHER" id="PTHR37534">
    <property type="entry name" value="TRANSCRIPTIONAL ACTIVATOR PROTEIN UGA3"/>
    <property type="match status" value="1"/>
</dbReference>
<dbReference type="Proteomes" id="UP000606974">
    <property type="component" value="Unassembled WGS sequence"/>
</dbReference>
<keyword evidence="2" id="KW-0805">Transcription regulation</keyword>
<dbReference type="InterPro" id="IPR036864">
    <property type="entry name" value="Zn2-C6_fun-type_DNA-bd_sf"/>
</dbReference>
<feature type="region of interest" description="Disordered" evidence="6">
    <location>
        <begin position="343"/>
        <end position="412"/>
    </location>
</feature>
<evidence type="ECO:0000259" key="7">
    <source>
        <dbReference type="PROSITE" id="PS50048"/>
    </source>
</evidence>
<keyword evidence="9" id="KW-1185">Reference proteome</keyword>
<sequence length="880" mass="97725">MPRPKKDGTAPPKTRSRNGCWPCKARKVKCGEEKPSCINCSKQAETCDYGIRLNWNGRNRGRNNGKPGSQPITSDDVRFVRRQSGQASSLRTVNGHGSSSSPVVNVFPFAPSKVADQQLEPRFQPSFGQQADIQELFPPFSVDSELISPNRPCSFDSADSSYPTLSDSSFRDMEAAQSMATLPQLRQFEHMAAYSSTKASTLETSTRPRTGQSSKTTSTVISPLNSKFSPTNGIDFGASPERPTKRIRLAPSNSLDQLHDSGGLHRALFYGPKEIDELAICPFQPVTPHLISSRMSNPMTPASSSMNSDDARQTWRLGAKFYTPQDHHVRRVSVNSLLLSSPEMQHSRTMGGNPAQAYDDCTTPSPFCGDNSPTRQRAKSNPQPESYGLDRGSPDIDVPNNNDSASINGMPPSQDGGLDAWLENAELGTPEPGFRLQKGEFFFAKGGYYASPVPIKIPRTLQPLPSALLESPMNLLYFHHFLNHTAKVLVVHDCSQNPFRTILPQMAMQNDHLCNLLLAYSASHRARLLNHPEPANRIARWVRHVFPSLRHALDDAENSDAELSDANLATAIMLTSLEIISPSAFGIHISWQTHLNIARRIIRCGSLHLHSISRKNAVPYFLHLWLAYIDVFGSLSSRATEEPLYYATLEEFSCETLSTLSEDDGYTIECMLGFTSRCVPILARIANLARLCSNERQDTLAGTINHEWRPAKATQLECGRLEAELERSRRHAVKLCPHYYHVDNRPSIEDVFDKPDDDVIVMIESKATNDAFHRAALIHLLRRVRNLPRYAARIQNAVQDTVDAISKVRAGGSAEACLLFPMFTAGVEAEDGNTRSLILERIKSLEGVGMMHVGRARTLMEKVWETGQDWETLAQGEFFG</sequence>
<dbReference type="InterPro" id="IPR021858">
    <property type="entry name" value="Fun_TF"/>
</dbReference>
<gene>
    <name evidence="8" type="ORF">GJ744_007808</name>
</gene>
<dbReference type="AlphaFoldDB" id="A0A8H7AVM3"/>
<feature type="compositionally biased region" description="Polar residues" evidence="6">
    <location>
        <begin position="371"/>
        <end position="384"/>
    </location>
</feature>
<dbReference type="GO" id="GO:0000976">
    <property type="term" value="F:transcription cis-regulatory region binding"/>
    <property type="evidence" value="ECO:0007669"/>
    <property type="project" value="TreeGrafter"/>
</dbReference>
<organism evidence="8 9">
    <name type="scientific">Endocarpon pusillum</name>
    <dbReference type="NCBI Taxonomy" id="364733"/>
    <lineage>
        <taxon>Eukaryota</taxon>
        <taxon>Fungi</taxon>
        <taxon>Dikarya</taxon>
        <taxon>Ascomycota</taxon>
        <taxon>Pezizomycotina</taxon>
        <taxon>Eurotiomycetes</taxon>
        <taxon>Chaetothyriomycetidae</taxon>
        <taxon>Verrucariales</taxon>
        <taxon>Verrucariaceae</taxon>
        <taxon>Endocarpon</taxon>
    </lineage>
</organism>
<dbReference type="SMART" id="SM00066">
    <property type="entry name" value="GAL4"/>
    <property type="match status" value="1"/>
</dbReference>